<proteinExistence type="predicted"/>
<evidence type="ECO:0000256" key="1">
    <source>
        <dbReference type="SAM" id="MobiDB-lite"/>
    </source>
</evidence>
<keyword evidence="3" id="KW-1185">Reference proteome</keyword>
<evidence type="ECO:0000313" key="2">
    <source>
        <dbReference type="EMBL" id="KAG7291138.1"/>
    </source>
</evidence>
<comment type="caution">
    <text evidence="2">The sequence shown here is derived from an EMBL/GenBank/DDBJ whole genome shotgun (WGS) entry which is preliminary data.</text>
</comment>
<dbReference type="Proteomes" id="UP001197093">
    <property type="component" value="Unassembled WGS sequence"/>
</dbReference>
<gene>
    <name evidence="2" type="ORF">NEMBOFW57_001149</name>
</gene>
<evidence type="ECO:0000313" key="3">
    <source>
        <dbReference type="Proteomes" id="UP001197093"/>
    </source>
</evidence>
<organism evidence="2 3">
    <name type="scientific">Staphylotrichum longicolle</name>
    <dbReference type="NCBI Taxonomy" id="669026"/>
    <lineage>
        <taxon>Eukaryota</taxon>
        <taxon>Fungi</taxon>
        <taxon>Dikarya</taxon>
        <taxon>Ascomycota</taxon>
        <taxon>Pezizomycotina</taxon>
        <taxon>Sordariomycetes</taxon>
        <taxon>Sordariomycetidae</taxon>
        <taxon>Sordariales</taxon>
        <taxon>Chaetomiaceae</taxon>
        <taxon>Staphylotrichum</taxon>
    </lineage>
</organism>
<feature type="region of interest" description="Disordered" evidence="1">
    <location>
        <begin position="22"/>
        <end position="43"/>
    </location>
</feature>
<name>A0AAD4I3I2_9PEZI</name>
<dbReference type="AlphaFoldDB" id="A0AAD4I3I2"/>
<sequence length="444" mass="51327">MKAEEGLKGLVHRIKALIRRSSLKKRQQPQRRTKPSPASSDLQTIHTIPSSRLECLPAELRCQILSSLPHLDDLKCAAHASPVLYQQYRADRKIILDNVLRQTLGDKVFVDAYAVQKSLPLEGPAELPVNLAVQFFMMAYQKHYLDPSVISSECTTEDLIGMVAFYTSTIKPLLNSLPAMLLRNLDRSLQLGSLSSTERTRITRALYRFQMWCNLYGTSDIAAARDWPLDPFDMLMYFFEVFQPWEIEEISCIHTFFMDMYDRIFVDVRWDLDSSSIRFLDSPGDSLLGGPVDLSWGDDDGDHRKELQNGVVSRGLEFHLKIMRTDDHEELVRTLHPALKVGLNSIDDILDRRITMMRRTLNPSDRDKAERDRQRMMFRRDHADKPPAAWVILWRGGYSNYYGERIPVSLKRWGYVFWNCGRLSKSRGKEVVTRTWPTGRRARG</sequence>
<reference evidence="2" key="1">
    <citation type="submission" date="2023-02" db="EMBL/GenBank/DDBJ databases">
        <authorList>
            <person name="Palmer J.M."/>
        </authorList>
    </citation>
    <scope>NUCLEOTIDE SEQUENCE</scope>
    <source>
        <strain evidence="2">FW57</strain>
    </source>
</reference>
<protein>
    <recommendedName>
        <fullName evidence="4">F-box domain-containing protein</fullName>
    </recommendedName>
</protein>
<evidence type="ECO:0008006" key="4">
    <source>
        <dbReference type="Google" id="ProtNLM"/>
    </source>
</evidence>
<feature type="compositionally biased region" description="Basic residues" evidence="1">
    <location>
        <begin position="22"/>
        <end position="34"/>
    </location>
</feature>
<accession>A0AAD4I3I2</accession>
<dbReference type="EMBL" id="JAHCVI010000001">
    <property type="protein sequence ID" value="KAG7291138.1"/>
    <property type="molecule type" value="Genomic_DNA"/>
</dbReference>